<evidence type="ECO:0000313" key="2">
    <source>
        <dbReference type="EMBL" id="TWI15482.1"/>
    </source>
</evidence>
<sequence>MAYVFLARSLAIYGAKAATGVVAITTKKGTGDKPVLTANINWRVAPLVRNQRAYDGSGFLKWRADVGHAGGKYNPDGTLRRIPTGDSGLNARNPFLNMTYNDRMNKQNTLFASLFAKVNLPFGITYQFNFSPGIEVGHVHLTRPLFNFRQQNMNKPRRQRSDWSSDRMMGERNPAVHQLNFVKTACEVAKLDLTDLFDKYGLFFVGTLEYDDYVYLYHDAGNG</sequence>
<dbReference type="InterPro" id="IPR042279">
    <property type="entry name" value="Pep_M60_3"/>
</dbReference>
<organism evidence="2 3">
    <name type="scientific">Sphingobacterium siyangense</name>
    <dbReference type="NCBI Taxonomy" id="459529"/>
    <lineage>
        <taxon>Bacteria</taxon>
        <taxon>Pseudomonadati</taxon>
        <taxon>Bacteroidota</taxon>
        <taxon>Sphingobacteriia</taxon>
        <taxon>Sphingobacteriales</taxon>
        <taxon>Sphingobacteriaceae</taxon>
        <taxon>Sphingobacterium</taxon>
    </lineage>
</organism>
<dbReference type="RefSeq" id="WP_145330926.1">
    <property type="nucleotide sequence ID" value="NZ_VLKR01000044.1"/>
</dbReference>
<gene>
    <name evidence="2" type="ORF">IQ31_05140</name>
</gene>
<name>A0A562M6N2_9SPHI</name>
<evidence type="ECO:0000256" key="1">
    <source>
        <dbReference type="SAM" id="SignalP"/>
    </source>
</evidence>
<evidence type="ECO:0000313" key="3">
    <source>
        <dbReference type="Proteomes" id="UP000315908"/>
    </source>
</evidence>
<keyword evidence="1" id="KW-0732">Signal</keyword>
<feature type="chain" id="PRO_5022089493" evidence="1">
    <location>
        <begin position="18"/>
        <end position="223"/>
    </location>
</feature>
<comment type="caution">
    <text evidence="2">The sequence shown here is derived from an EMBL/GenBank/DDBJ whole genome shotgun (WGS) entry which is preliminary data.</text>
</comment>
<dbReference type="AlphaFoldDB" id="A0A562M6N2"/>
<accession>A0A562M6N2</accession>
<proteinExistence type="predicted"/>
<dbReference type="OrthoDB" id="3954368at2"/>
<feature type="signal peptide" evidence="1">
    <location>
        <begin position="1"/>
        <end position="17"/>
    </location>
</feature>
<reference evidence="2 3" key="1">
    <citation type="journal article" date="2015" name="Stand. Genomic Sci.">
        <title>Genomic Encyclopedia of Bacterial and Archaeal Type Strains, Phase III: the genomes of soil and plant-associated and newly described type strains.</title>
        <authorList>
            <person name="Whitman W.B."/>
            <person name="Woyke T."/>
            <person name="Klenk H.P."/>
            <person name="Zhou Y."/>
            <person name="Lilburn T.G."/>
            <person name="Beck B.J."/>
            <person name="De Vos P."/>
            <person name="Vandamme P."/>
            <person name="Eisen J.A."/>
            <person name="Garrity G."/>
            <person name="Hugenholtz P."/>
            <person name="Kyrpides N.C."/>
        </authorList>
    </citation>
    <scope>NUCLEOTIDE SEQUENCE [LARGE SCALE GENOMIC DNA]</scope>
    <source>
        <strain evidence="2 3">CGMCC 1.6855</strain>
    </source>
</reference>
<protein>
    <submittedName>
        <fullName evidence="2">Uncharacterized protein</fullName>
    </submittedName>
</protein>
<dbReference type="Proteomes" id="UP000315908">
    <property type="component" value="Unassembled WGS sequence"/>
</dbReference>
<dbReference type="EMBL" id="VLKR01000044">
    <property type="protein sequence ID" value="TWI15482.1"/>
    <property type="molecule type" value="Genomic_DNA"/>
</dbReference>
<dbReference type="Gene3D" id="1.10.390.30">
    <property type="entry name" value="Peptidase M60, enhancin-like domain 3"/>
    <property type="match status" value="1"/>
</dbReference>
<dbReference type="SUPFAM" id="SSF56935">
    <property type="entry name" value="Porins"/>
    <property type="match status" value="1"/>
</dbReference>